<proteinExistence type="predicted"/>
<keyword evidence="2" id="KW-1185">Reference proteome</keyword>
<protein>
    <submittedName>
        <fullName evidence="1">Uncharacterized protein</fullName>
    </submittedName>
</protein>
<dbReference type="Proteomes" id="UP000663908">
    <property type="component" value="Chromosome"/>
</dbReference>
<organism evidence="1 2">
    <name type="scientific">Streptomyces cyanogenus</name>
    <dbReference type="NCBI Taxonomy" id="80860"/>
    <lineage>
        <taxon>Bacteria</taxon>
        <taxon>Bacillati</taxon>
        <taxon>Actinomycetota</taxon>
        <taxon>Actinomycetes</taxon>
        <taxon>Kitasatosporales</taxon>
        <taxon>Streptomycetaceae</taxon>
        <taxon>Streptomyces</taxon>
    </lineage>
</organism>
<name>A0ABX7TKH0_STRCY</name>
<accession>A0ABX7TKH0</accession>
<evidence type="ECO:0000313" key="1">
    <source>
        <dbReference type="EMBL" id="QTD95865.1"/>
    </source>
</evidence>
<dbReference type="EMBL" id="CP071839">
    <property type="protein sequence ID" value="QTD95865.1"/>
    <property type="molecule type" value="Genomic_DNA"/>
</dbReference>
<reference evidence="1 2" key="1">
    <citation type="submission" date="2021-03" db="EMBL/GenBank/DDBJ databases">
        <title>Complete genome sequence of Streptomyces cyanogenus S136, producer of anticancer angucycline landomycin A.</title>
        <authorList>
            <person name="Hrab P."/>
            <person name="Ruckert C."/>
            <person name="Busche T."/>
            <person name="Ostash I."/>
            <person name="Kalinowski J."/>
            <person name="Fedorenko V."/>
            <person name="Yushchuk O."/>
            <person name="Ostash B."/>
        </authorList>
    </citation>
    <scope>NUCLEOTIDE SEQUENCE [LARGE SCALE GENOMIC DNA]</scope>
    <source>
        <strain evidence="1 2">S136</strain>
    </source>
</reference>
<sequence>MTHTGRIGSHVIGVPVILIRSDVLARHRPEIWTSQDGPPADPERERLLAEATILHEIRHFHDALLCPPLYDRFMVEAERNSVAMAVLADLSENGEQDPARKIGEKQQALIDLHRQTAAGFQQRNAAAYEPARIPGIGPTITLGDLLEANAVVTELVFLQESFRQRGRGESGYDHWLSLLSALPAKYTKVIGRFLRTRESFDEDLQRVSRVLLRCLYRPEPSAAALNELVGLPEREIDALCRDEVIAEQLARTTERQNYALFTMWEPRHAPRRVFTNARDIADLHAWCRARMMESGFRVDTYLSNIRDFPVPATGFFADAAMVAERRLPFVRKSDIRAAYGDAFSLSSVKDQQRRATLACGFFPTFGTAPCLELQRVDLMLGLRFGTQGLFGQKVTYNHTMDQAYVMTYRQWME</sequence>
<evidence type="ECO:0000313" key="2">
    <source>
        <dbReference type="Proteomes" id="UP000663908"/>
    </source>
</evidence>
<dbReference type="RefSeq" id="WP_208029940.1">
    <property type="nucleotide sequence ID" value="NZ_CP071839.1"/>
</dbReference>
<gene>
    <name evidence="1" type="ORF">S1361_00840</name>
</gene>